<proteinExistence type="predicted"/>
<evidence type="ECO:0000256" key="2">
    <source>
        <dbReference type="ARBA" id="ARBA00023315"/>
    </source>
</evidence>
<reference evidence="4 5" key="1">
    <citation type="submission" date="2018-05" db="EMBL/GenBank/DDBJ databases">
        <title>Draft genome sequence of Streptococcus panodentis CCUG 70867T.</title>
        <authorList>
            <person name="Salva-Serra F."/>
            <person name="Mendez V."/>
            <person name="Jaen-Luchoro D."/>
            <person name="Gonzales-Siles L."/>
            <person name="Karlsson R."/>
            <person name="Engstrom-Jakobsson H."/>
            <person name="Busquets A."/>
            <person name="Gomila M."/>
            <person name="Pineiro-Iglesias B."/>
            <person name="Bennasar-Figueras A."/>
            <person name="Seeger M."/>
            <person name="Moore E."/>
        </authorList>
    </citation>
    <scope>NUCLEOTIDE SEQUENCE [LARGE SCALE GENOMIC DNA]</scope>
    <source>
        <strain evidence="4 5">CCUG 70867</strain>
    </source>
</reference>
<protein>
    <submittedName>
        <fullName evidence="4">GNAT family N-acetyltransferase</fullName>
    </submittedName>
</protein>
<dbReference type="EMBL" id="QFAY01000007">
    <property type="protein sequence ID" value="MBP2620644.1"/>
    <property type="molecule type" value="Genomic_DNA"/>
</dbReference>
<dbReference type="PANTHER" id="PTHR43420">
    <property type="entry name" value="ACETYLTRANSFERASE"/>
    <property type="match status" value="1"/>
</dbReference>
<evidence type="ECO:0000313" key="5">
    <source>
        <dbReference type="Proteomes" id="UP001519349"/>
    </source>
</evidence>
<dbReference type="PROSITE" id="PS51186">
    <property type="entry name" value="GNAT"/>
    <property type="match status" value="1"/>
</dbReference>
<dbReference type="InterPro" id="IPR016181">
    <property type="entry name" value="Acyl_CoA_acyltransferase"/>
</dbReference>
<dbReference type="InterPro" id="IPR050680">
    <property type="entry name" value="YpeA/RimI_acetyltransf"/>
</dbReference>
<organism evidence="4 5">
    <name type="scientific">Streptococcus panodentis</name>
    <dbReference type="NCBI Taxonomy" id="1581472"/>
    <lineage>
        <taxon>Bacteria</taxon>
        <taxon>Bacillati</taxon>
        <taxon>Bacillota</taxon>
        <taxon>Bacilli</taxon>
        <taxon>Lactobacillales</taxon>
        <taxon>Streptococcaceae</taxon>
        <taxon>Streptococcus</taxon>
    </lineage>
</organism>
<name>A0ABS5AY73_9STRE</name>
<feature type="domain" description="N-acetyltransferase" evidence="3">
    <location>
        <begin position="1"/>
        <end position="131"/>
    </location>
</feature>
<sequence>MTDYQEFIQQVFQDQYREQFGVEDLDRLEPQDLYLKREIDGDLAALLHAQQVLDNIHVKALVVDKEHQKKGLGASLLAELEEKAAEAGVTSITLSTKSYQAKDFYIKQGYEIYGQLEDVPQKGVVKYHFVKRLSGL</sequence>
<keyword evidence="2" id="KW-0012">Acyltransferase</keyword>
<dbReference type="SUPFAM" id="SSF55729">
    <property type="entry name" value="Acyl-CoA N-acyltransferases (Nat)"/>
    <property type="match status" value="1"/>
</dbReference>
<dbReference type="PANTHER" id="PTHR43420:SF52">
    <property type="entry name" value="N-ACETYLTRANSFERASE YODP"/>
    <property type="match status" value="1"/>
</dbReference>
<keyword evidence="5" id="KW-1185">Reference proteome</keyword>
<evidence type="ECO:0000259" key="3">
    <source>
        <dbReference type="PROSITE" id="PS51186"/>
    </source>
</evidence>
<dbReference type="Proteomes" id="UP001519349">
    <property type="component" value="Unassembled WGS sequence"/>
</dbReference>
<dbReference type="RefSeq" id="WP_209551052.1">
    <property type="nucleotide sequence ID" value="NZ_QFAY01000007.1"/>
</dbReference>
<keyword evidence="1" id="KW-0808">Transferase</keyword>
<dbReference type="InterPro" id="IPR000182">
    <property type="entry name" value="GNAT_dom"/>
</dbReference>
<accession>A0ABS5AY73</accession>
<dbReference type="Pfam" id="PF00583">
    <property type="entry name" value="Acetyltransf_1"/>
    <property type="match status" value="1"/>
</dbReference>
<evidence type="ECO:0000313" key="4">
    <source>
        <dbReference type="EMBL" id="MBP2620644.1"/>
    </source>
</evidence>
<gene>
    <name evidence="4" type="ORF">DHL47_04685</name>
</gene>
<comment type="caution">
    <text evidence="4">The sequence shown here is derived from an EMBL/GenBank/DDBJ whole genome shotgun (WGS) entry which is preliminary data.</text>
</comment>
<evidence type="ECO:0000256" key="1">
    <source>
        <dbReference type="ARBA" id="ARBA00022679"/>
    </source>
</evidence>
<dbReference type="Gene3D" id="3.40.630.30">
    <property type="match status" value="1"/>
</dbReference>